<dbReference type="Gene3D" id="1.10.238.10">
    <property type="entry name" value="EF-hand"/>
    <property type="match status" value="1"/>
</dbReference>
<dbReference type="OrthoDB" id="418595at2759"/>
<dbReference type="EMBL" id="UZAH01028634">
    <property type="protein sequence ID" value="VDP01412.1"/>
    <property type="molecule type" value="Genomic_DNA"/>
</dbReference>
<name>A0A183G1C1_HELPZ</name>
<gene>
    <name evidence="3" type="ORF">HPBE_LOCUS14973</name>
</gene>
<accession>A0A183G1C1</accession>
<proteinExistence type="inferred from homology"/>
<reference evidence="5" key="2">
    <citation type="submission" date="2019-09" db="UniProtKB">
        <authorList>
            <consortium name="WormBaseParasite"/>
        </authorList>
    </citation>
    <scope>IDENTIFICATION</scope>
</reference>
<protein>
    <submittedName>
        <fullName evidence="5">EF-hand domain-containing protein</fullName>
    </submittedName>
</protein>
<dbReference type="PROSITE" id="PS50222">
    <property type="entry name" value="EF_HAND_2"/>
    <property type="match status" value="1"/>
</dbReference>
<dbReference type="SUPFAM" id="SSF47473">
    <property type="entry name" value="EF-hand"/>
    <property type="match status" value="1"/>
</dbReference>
<evidence type="ECO:0000313" key="4">
    <source>
        <dbReference type="Proteomes" id="UP000050761"/>
    </source>
</evidence>
<feature type="domain" description="EF-hand" evidence="2">
    <location>
        <begin position="48"/>
        <end position="83"/>
    </location>
</feature>
<comment type="similarity">
    <text evidence="1">Belongs to the peptidase S54 family.</text>
</comment>
<evidence type="ECO:0000256" key="1">
    <source>
        <dbReference type="ARBA" id="ARBA00009045"/>
    </source>
</evidence>
<keyword evidence="4" id="KW-1185">Reference proteome</keyword>
<evidence type="ECO:0000313" key="5">
    <source>
        <dbReference type="WBParaSite" id="HPBE_0001497201-mRNA-1"/>
    </source>
</evidence>
<dbReference type="SMART" id="SM00054">
    <property type="entry name" value="EFh"/>
    <property type="match status" value="1"/>
</dbReference>
<dbReference type="AlphaFoldDB" id="A0A183G1C1"/>
<sequence length="168" mass="19415">MLSPQSSRYRSQYHAQFRQLSSLSGEEFSVPLDLIRTRLRSERDKLQLRDDQIEVLLREADKNGDERLTFDEFQALITSKEAQSSQVKRALYLIADQVITPRQRIEVHSYIDEYNCCPPPLFIFLISIIEVSKAIIACVFMVPRSCPLGNVRGLVHLCLLSLRILKTF</sequence>
<evidence type="ECO:0000313" key="3">
    <source>
        <dbReference type="EMBL" id="VDP01412.1"/>
    </source>
</evidence>
<dbReference type="GO" id="GO:0004252">
    <property type="term" value="F:serine-type endopeptidase activity"/>
    <property type="evidence" value="ECO:0007669"/>
    <property type="project" value="TreeGrafter"/>
</dbReference>
<organism evidence="4 5">
    <name type="scientific">Heligmosomoides polygyrus</name>
    <name type="common">Parasitic roundworm</name>
    <dbReference type="NCBI Taxonomy" id="6339"/>
    <lineage>
        <taxon>Eukaryota</taxon>
        <taxon>Metazoa</taxon>
        <taxon>Ecdysozoa</taxon>
        <taxon>Nematoda</taxon>
        <taxon>Chromadorea</taxon>
        <taxon>Rhabditida</taxon>
        <taxon>Rhabditina</taxon>
        <taxon>Rhabditomorpha</taxon>
        <taxon>Strongyloidea</taxon>
        <taxon>Heligmosomidae</taxon>
        <taxon>Heligmosomoides</taxon>
    </lineage>
</organism>
<reference evidence="3 4" key="1">
    <citation type="submission" date="2018-11" db="EMBL/GenBank/DDBJ databases">
        <authorList>
            <consortium name="Pathogen Informatics"/>
        </authorList>
    </citation>
    <scope>NUCLEOTIDE SEQUENCE [LARGE SCALE GENOMIC DNA]</scope>
</reference>
<dbReference type="PANTHER" id="PTHR45840">
    <property type="entry name" value="RHOMBOID-RELATED PROTEIN"/>
    <property type="match status" value="1"/>
</dbReference>
<dbReference type="InterPro" id="IPR051739">
    <property type="entry name" value="Rhomboid_IM_Serine_Proteases"/>
</dbReference>
<dbReference type="Proteomes" id="UP000050761">
    <property type="component" value="Unassembled WGS sequence"/>
</dbReference>
<dbReference type="InterPro" id="IPR011992">
    <property type="entry name" value="EF-hand-dom_pair"/>
</dbReference>
<dbReference type="InterPro" id="IPR002048">
    <property type="entry name" value="EF_hand_dom"/>
</dbReference>
<dbReference type="PANTHER" id="PTHR45840:SF2">
    <property type="entry name" value="PROTEIN RHOMBOID-RELATED"/>
    <property type="match status" value="1"/>
</dbReference>
<dbReference type="GO" id="GO:0005509">
    <property type="term" value="F:calcium ion binding"/>
    <property type="evidence" value="ECO:0007669"/>
    <property type="project" value="InterPro"/>
</dbReference>
<accession>A0A3P7ZLW9</accession>
<evidence type="ECO:0000259" key="2">
    <source>
        <dbReference type="PROSITE" id="PS50222"/>
    </source>
</evidence>
<dbReference type="WBParaSite" id="HPBE_0001497201-mRNA-1">
    <property type="protein sequence ID" value="HPBE_0001497201-mRNA-1"/>
    <property type="gene ID" value="HPBE_0001497201"/>
</dbReference>